<dbReference type="GO" id="GO:0003908">
    <property type="term" value="F:methylated-DNA-[protein]-cysteine S-methyltransferase activity"/>
    <property type="evidence" value="ECO:0007669"/>
    <property type="project" value="UniProtKB-UniRule"/>
</dbReference>
<evidence type="ECO:0000259" key="11">
    <source>
        <dbReference type="Pfam" id="PF02870"/>
    </source>
</evidence>
<protein>
    <recommendedName>
        <fullName evidence="9">Methylated-DNA--protein-cysteine methyltransferase</fullName>
        <ecNumber evidence="9">2.1.1.63</ecNumber>
    </recommendedName>
    <alternativeName>
        <fullName evidence="9">6-O-methylguanine-DNA methyltransferase</fullName>
        <shortName evidence="9">MGMT</shortName>
    </alternativeName>
    <alternativeName>
        <fullName evidence="9">O-6-methylguanine-DNA-alkyltransferase</fullName>
    </alternativeName>
</protein>
<feature type="active site" description="Nucleophile; methyl group acceptor" evidence="9">
    <location>
        <position position="116"/>
    </location>
</feature>
<evidence type="ECO:0000256" key="2">
    <source>
        <dbReference type="ARBA" id="ARBA00008711"/>
    </source>
</evidence>
<dbReference type="InterPro" id="IPR001497">
    <property type="entry name" value="MethylDNA_cys_MeTrfase_AS"/>
</dbReference>
<dbReference type="GO" id="GO:0032259">
    <property type="term" value="P:methylation"/>
    <property type="evidence" value="ECO:0007669"/>
    <property type="project" value="UniProtKB-KW"/>
</dbReference>
<dbReference type="AlphaFoldDB" id="A0A1E5H6W8"/>
<dbReference type="EC" id="2.1.1.63" evidence="9"/>
<keyword evidence="7 9" id="KW-0234">DNA repair</keyword>
<comment type="similarity">
    <text evidence="2 9">Belongs to the MGMT family.</text>
</comment>
<dbReference type="Gene3D" id="3.30.160.70">
    <property type="entry name" value="Methylated DNA-protein cysteine methyltransferase domain"/>
    <property type="match status" value="1"/>
</dbReference>
<dbReference type="NCBIfam" id="TIGR00589">
    <property type="entry name" value="ogt"/>
    <property type="match status" value="1"/>
</dbReference>
<dbReference type="FunFam" id="1.10.10.10:FF:000214">
    <property type="entry name" value="Methylated-DNA--protein-cysteine methyltransferase"/>
    <property type="match status" value="1"/>
</dbReference>
<evidence type="ECO:0000256" key="8">
    <source>
        <dbReference type="ARBA" id="ARBA00049348"/>
    </source>
</evidence>
<evidence type="ECO:0000313" key="13">
    <source>
        <dbReference type="Proteomes" id="UP000095094"/>
    </source>
</evidence>
<dbReference type="PANTHER" id="PTHR10815">
    <property type="entry name" value="METHYLATED-DNA--PROTEIN-CYSTEINE METHYLTRANSFERASE"/>
    <property type="match status" value="1"/>
</dbReference>
<dbReference type="SUPFAM" id="SSF53155">
    <property type="entry name" value="Methylated DNA-protein cysteine methyltransferase domain"/>
    <property type="match status" value="1"/>
</dbReference>
<name>A0A1E5H6W8_9ENTE</name>
<evidence type="ECO:0000256" key="3">
    <source>
        <dbReference type="ARBA" id="ARBA00022490"/>
    </source>
</evidence>
<dbReference type="Pfam" id="PF01035">
    <property type="entry name" value="DNA_binding_1"/>
    <property type="match status" value="1"/>
</dbReference>
<dbReference type="GO" id="GO:0006307">
    <property type="term" value="P:DNA alkylation repair"/>
    <property type="evidence" value="ECO:0007669"/>
    <property type="project" value="UniProtKB-UniRule"/>
</dbReference>
<dbReference type="PROSITE" id="PS00374">
    <property type="entry name" value="MGMT"/>
    <property type="match status" value="1"/>
</dbReference>
<gene>
    <name evidence="12" type="ORF">BCR25_02330</name>
</gene>
<dbReference type="Proteomes" id="UP000095094">
    <property type="component" value="Unassembled WGS sequence"/>
</dbReference>
<dbReference type="PANTHER" id="PTHR10815:SF5">
    <property type="entry name" value="METHYLATED-DNA--PROTEIN-CYSTEINE METHYLTRANSFERASE"/>
    <property type="match status" value="1"/>
</dbReference>
<evidence type="ECO:0000256" key="7">
    <source>
        <dbReference type="ARBA" id="ARBA00023204"/>
    </source>
</evidence>
<comment type="catalytic activity">
    <reaction evidence="1 9">
        <text>a 4-O-methyl-thymidine in DNA + L-cysteinyl-[protein] = a thymidine in DNA + S-methyl-L-cysteinyl-[protein]</text>
        <dbReference type="Rhea" id="RHEA:53428"/>
        <dbReference type="Rhea" id="RHEA-COMP:10131"/>
        <dbReference type="Rhea" id="RHEA-COMP:10132"/>
        <dbReference type="Rhea" id="RHEA-COMP:13555"/>
        <dbReference type="Rhea" id="RHEA-COMP:13556"/>
        <dbReference type="ChEBI" id="CHEBI:29950"/>
        <dbReference type="ChEBI" id="CHEBI:82612"/>
        <dbReference type="ChEBI" id="CHEBI:137386"/>
        <dbReference type="ChEBI" id="CHEBI:137387"/>
        <dbReference type="EC" id="2.1.1.63"/>
    </reaction>
</comment>
<evidence type="ECO:0000256" key="5">
    <source>
        <dbReference type="ARBA" id="ARBA00022679"/>
    </source>
</evidence>
<dbReference type="EMBL" id="MIJY01000001">
    <property type="protein sequence ID" value="OEG20674.1"/>
    <property type="molecule type" value="Genomic_DNA"/>
</dbReference>
<dbReference type="InterPro" id="IPR036217">
    <property type="entry name" value="MethylDNA_cys_MeTrfase_DNAb"/>
</dbReference>
<keyword evidence="13" id="KW-1185">Reference proteome</keyword>
<dbReference type="Gene3D" id="1.10.10.10">
    <property type="entry name" value="Winged helix-like DNA-binding domain superfamily/Winged helix DNA-binding domain"/>
    <property type="match status" value="1"/>
</dbReference>
<reference evidence="13" key="1">
    <citation type="submission" date="2016-09" db="EMBL/GenBank/DDBJ databases">
        <authorList>
            <person name="Gulvik C.A."/>
        </authorList>
    </citation>
    <scope>NUCLEOTIDE SEQUENCE [LARGE SCALE GENOMIC DNA]</scope>
    <source>
        <strain evidence="13">LMG 8895</strain>
    </source>
</reference>
<comment type="caution">
    <text evidence="12">The sequence shown here is derived from an EMBL/GenBank/DDBJ whole genome shotgun (WGS) entry which is preliminary data.</text>
</comment>
<comment type="catalytic activity">
    <reaction evidence="8 9">
        <text>a 6-O-methyl-2'-deoxyguanosine in DNA + L-cysteinyl-[protein] = S-methyl-L-cysteinyl-[protein] + a 2'-deoxyguanosine in DNA</text>
        <dbReference type="Rhea" id="RHEA:24000"/>
        <dbReference type="Rhea" id="RHEA-COMP:10131"/>
        <dbReference type="Rhea" id="RHEA-COMP:10132"/>
        <dbReference type="Rhea" id="RHEA-COMP:11367"/>
        <dbReference type="Rhea" id="RHEA-COMP:11368"/>
        <dbReference type="ChEBI" id="CHEBI:29950"/>
        <dbReference type="ChEBI" id="CHEBI:82612"/>
        <dbReference type="ChEBI" id="CHEBI:85445"/>
        <dbReference type="ChEBI" id="CHEBI:85448"/>
        <dbReference type="EC" id="2.1.1.63"/>
    </reaction>
</comment>
<dbReference type="CDD" id="cd06445">
    <property type="entry name" value="ATase"/>
    <property type="match status" value="1"/>
</dbReference>
<evidence type="ECO:0000256" key="1">
    <source>
        <dbReference type="ARBA" id="ARBA00001286"/>
    </source>
</evidence>
<dbReference type="InterPro" id="IPR036631">
    <property type="entry name" value="MGMT_N_sf"/>
</dbReference>
<dbReference type="InterPro" id="IPR008332">
    <property type="entry name" value="MethylG_MeTrfase_N"/>
</dbReference>
<dbReference type="SUPFAM" id="SSF46767">
    <property type="entry name" value="Methylated DNA-protein cysteine methyltransferase, C-terminal domain"/>
    <property type="match status" value="1"/>
</dbReference>
<keyword evidence="3 9" id="KW-0963">Cytoplasm</keyword>
<dbReference type="InterPro" id="IPR014048">
    <property type="entry name" value="MethylDNA_cys_MeTrfase_DNA-bd"/>
</dbReference>
<dbReference type="RefSeq" id="WP_069661982.1">
    <property type="nucleotide sequence ID" value="NZ_JBHUJJ010000001.1"/>
</dbReference>
<evidence type="ECO:0000259" key="10">
    <source>
        <dbReference type="Pfam" id="PF01035"/>
    </source>
</evidence>
<dbReference type="PATRIC" id="fig|332950.4.peg.96"/>
<dbReference type="InterPro" id="IPR036388">
    <property type="entry name" value="WH-like_DNA-bd_sf"/>
</dbReference>
<dbReference type="HAMAP" id="MF_00772">
    <property type="entry name" value="OGT"/>
    <property type="match status" value="1"/>
</dbReference>
<evidence type="ECO:0000256" key="4">
    <source>
        <dbReference type="ARBA" id="ARBA00022603"/>
    </source>
</evidence>
<keyword evidence="6 9" id="KW-0227">DNA damage</keyword>
<organism evidence="12 13">
    <name type="scientific">Enterococcus termitis</name>
    <dbReference type="NCBI Taxonomy" id="332950"/>
    <lineage>
        <taxon>Bacteria</taxon>
        <taxon>Bacillati</taxon>
        <taxon>Bacillota</taxon>
        <taxon>Bacilli</taxon>
        <taxon>Lactobacillales</taxon>
        <taxon>Enterococcaceae</taxon>
        <taxon>Enterococcus</taxon>
    </lineage>
</organism>
<feature type="domain" description="Methylated-DNA-[protein]-cysteine S-methyltransferase DNA binding" evidence="10">
    <location>
        <begin position="66"/>
        <end position="149"/>
    </location>
</feature>
<dbReference type="InterPro" id="IPR023546">
    <property type="entry name" value="MGMT"/>
</dbReference>
<keyword evidence="4 9" id="KW-0489">Methyltransferase</keyword>
<comment type="function">
    <text evidence="9">Involved in the cellular defense against the biological effects of O6-methylguanine (O6-MeG) and O4-methylthymine (O4-MeT) in DNA. Repairs the methylated nucleobase in DNA by stoichiometrically transferring the methyl group to a cysteine residue in the enzyme. This is a suicide reaction: the enzyme is irreversibly inactivated.</text>
</comment>
<dbReference type="Pfam" id="PF02870">
    <property type="entry name" value="Methyltransf_1N"/>
    <property type="match status" value="1"/>
</dbReference>
<evidence type="ECO:0000256" key="9">
    <source>
        <dbReference type="HAMAP-Rule" id="MF_00772"/>
    </source>
</evidence>
<accession>A0A1E5H6W8</accession>
<evidence type="ECO:0000313" key="12">
    <source>
        <dbReference type="EMBL" id="OEG20674.1"/>
    </source>
</evidence>
<evidence type="ECO:0000256" key="6">
    <source>
        <dbReference type="ARBA" id="ARBA00022763"/>
    </source>
</evidence>
<proteinExistence type="inferred from homology"/>
<comment type="miscellaneous">
    <text evidence="9">This enzyme catalyzes only one turnover and therefore is not strictly catalytic. According to one definition, an enzyme is a biocatalyst that acts repeatedly and over many reaction cycles.</text>
</comment>
<dbReference type="OrthoDB" id="9802228at2"/>
<sequence length="152" mass="16792">MKLQAPFGPIWLDANEYGLTKISFEELDEHQCNSFTKQAADELTDYFLGKRTTFTVPLSIQTGTVFQRNVWQALTQIPYGTFCTYLDIANAVGSPKASRAIGQANSKNPIPIIIPCHRVIGKNGQLTGYLGSAEQDGLLIKKSLLDIEQITL</sequence>
<keyword evidence="5 9" id="KW-0808">Transferase</keyword>
<feature type="domain" description="Methylguanine DNA methyltransferase ribonuclease-like" evidence="11">
    <location>
        <begin position="4"/>
        <end position="60"/>
    </location>
</feature>
<dbReference type="GO" id="GO:0005737">
    <property type="term" value="C:cytoplasm"/>
    <property type="evidence" value="ECO:0007669"/>
    <property type="project" value="UniProtKB-SubCell"/>
</dbReference>
<comment type="subcellular location">
    <subcellularLocation>
        <location evidence="9">Cytoplasm</location>
    </subcellularLocation>
</comment>